<name>A0A8X6W9E6_TRICX</name>
<organism evidence="1 2">
    <name type="scientific">Trichonephila clavipes</name>
    <name type="common">Golden silk orbweaver</name>
    <name type="synonym">Nephila clavipes</name>
    <dbReference type="NCBI Taxonomy" id="2585209"/>
    <lineage>
        <taxon>Eukaryota</taxon>
        <taxon>Metazoa</taxon>
        <taxon>Ecdysozoa</taxon>
        <taxon>Arthropoda</taxon>
        <taxon>Chelicerata</taxon>
        <taxon>Arachnida</taxon>
        <taxon>Araneae</taxon>
        <taxon>Araneomorphae</taxon>
        <taxon>Entelegynae</taxon>
        <taxon>Araneoidea</taxon>
        <taxon>Nephilidae</taxon>
        <taxon>Trichonephila</taxon>
    </lineage>
</organism>
<dbReference type="EMBL" id="BMAU01021392">
    <property type="protein sequence ID" value="GFY30299.1"/>
    <property type="molecule type" value="Genomic_DNA"/>
</dbReference>
<proteinExistence type="predicted"/>
<reference evidence="1" key="1">
    <citation type="submission" date="2020-08" db="EMBL/GenBank/DDBJ databases">
        <title>Multicomponent nature underlies the extraordinary mechanical properties of spider dragline silk.</title>
        <authorList>
            <person name="Kono N."/>
            <person name="Nakamura H."/>
            <person name="Mori M."/>
            <person name="Yoshida Y."/>
            <person name="Ohtoshi R."/>
            <person name="Malay A.D."/>
            <person name="Moran D.A.P."/>
            <person name="Tomita M."/>
            <person name="Numata K."/>
            <person name="Arakawa K."/>
        </authorList>
    </citation>
    <scope>NUCLEOTIDE SEQUENCE</scope>
</reference>
<sequence>MEKFGYLVCDSCSPGEFLYIHPSLFLNIIDCVQNVVLRKDISDKRIVYFKILNNSEIVQYIHNDAQEECFGFCQLHRTDPNDKFKVFSPNKHLFVNLLDCVLEARDITSDEDRKKLKRGFVEEEEEYPNVSPKKSVKKGKPQNIFDLDLSPPSSGSHEQLDVILLAEVFTSFRQKCLQFYKLDPCHFITAADLTWNAGLKYIKVELELFSDINMYLWIENSIRGGICFVGKRYALANNPFIPGFNKHEEESYIIAVDANNLYGYAMSQPLPIGHFFWLTKDEVRNLDVFTLSSTDTVG</sequence>
<evidence type="ECO:0008006" key="3">
    <source>
        <dbReference type="Google" id="ProtNLM"/>
    </source>
</evidence>
<dbReference type="AlphaFoldDB" id="A0A8X6W9E6"/>
<dbReference type="InterPro" id="IPR043502">
    <property type="entry name" value="DNA/RNA_pol_sf"/>
</dbReference>
<protein>
    <recommendedName>
        <fullName evidence="3">DNA-directed DNA polymerase</fullName>
    </recommendedName>
</protein>
<keyword evidence="2" id="KW-1185">Reference proteome</keyword>
<dbReference type="GO" id="GO:0071897">
    <property type="term" value="P:DNA biosynthetic process"/>
    <property type="evidence" value="ECO:0007669"/>
    <property type="project" value="UniProtKB-ARBA"/>
</dbReference>
<dbReference type="Proteomes" id="UP000887159">
    <property type="component" value="Unassembled WGS sequence"/>
</dbReference>
<evidence type="ECO:0000313" key="2">
    <source>
        <dbReference type="Proteomes" id="UP000887159"/>
    </source>
</evidence>
<dbReference type="PANTHER" id="PTHR31511:SF12">
    <property type="entry name" value="RHO TERMINATION FACTOR N-TERMINAL DOMAIN-CONTAINING PROTEIN"/>
    <property type="match status" value="1"/>
</dbReference>
<dbReference type="PANTHER" id="PTHR31511">
    <property type="entry name" value="PROTEIN CBG23764"/>
    <property type="match status" value="1"/>
</dbReference>
<gene>
    <name evidence="1" type="primary">AVEN_87363_1</name>
    <name evidence="1" type="ORF">TNCV_4065501</name>
</gene>
<comment type="caution">
    <text evidence="1">The sequence shown here is derived from an EMBL/GenBank/DDBJ whole genome shotgun (WGS) entry which is preliminary data.</text>
</comment>
<accession>A0A8X6W9E6</accession>
<dbReference type="SUPFAM" id="SSF56672">
    <property type="entry name" value="DNA/RNA polymerases"/>
    <property type="match status" value="1"/>
</dbReference>
<evidence type="ECO:0000313" key="1">
    <source>
        <dbReference type="EMBL" id="GFY30299.1"/>
    </source>
</evidence>